<keyword evidence="1" id="KW-0732">Signal</keyword>
<organism evidence="2 3">
    <name type="scientific">Arabidopsis thaliana x Arabidopsis arenosa</name>
    <dbReference type="NCBI Taxonomy" id="1240361"/>
    <lineage>
        <taxon>Eukaryota</taxon>
        <taxon>Viridiplantae</taxon>
        <taxon>Streptophyta</taxon>
        <taxon>Embryophyta</taxon>
        <taxon>Tracheophyta</taxon>
        <taxon>Spermatophyta</taxon>
        <taxon>Magnoliopsida</taxon>
        <taxon>eudicotyledons</taxon>
        <taxon>Gunneridae</taxon>
        <taxon>Pentapetalae</taxon>
        <taxon>rosids</taxon>
        <taxon>malvids</taxon>
        <taxon>Brassicales</taxon>
        <taxon>Brassicaceae</taxon>
        <taxon>Camelineae</taxon>
        <taxon>Arabidopsis</taxon>
    </lineage>
</organism>
<evidence type="ECO:0000313" key="2">
    <source>
        <dbReference type="EMBL" id="KAG7584984.1"/>
    </source>
</evidence>
<dbReference type="EMBL" id="JAEFBK010000007">
    <property type="protein sequence ID" value="KAG7584984.1"/>
    <property type="molecule type" value="Genomic_DNA"/>
</dbReference>
<sequence length="105" mass="11572">MVNTTKILIAFVFSVSFIISYVHCHTTIASAPAGGPTYATGPELADAEYPHKHDGTCFNTPACYAPGQYEIGCIVYCHEAHYNHYKCIGKRCCCYNRDKNASTVK</sequence>
<evidence type="ECO:0000313" key="3">
    <source>
        <dbReference type="Proteomes" id="UP000694240"/>
    </source>
</evidence>
<evidence type="ECO:0000256" key="1">
    <source>
        <dbReference type="SAM" id="SignalP"/>
    </source>
</evidence>
<keyword evidence="3" id="KW-1185">Reference proteome</keyword>
<reference evidence="2 3" key="1">
    <citation type="submission" date="2020-12" db="EMBL/GenBank/DDBJ databases">
        <title>Concerted genomic and epigenomic changes stabilize Arabidopsis allopolyploids.</title>
        <authorList>
            <person name="Chen Z."/>
        </authorList>
    </citation>
    <scope>NUCLEOTIDE SEQUENCE [LARGE SCALE GENOMIC DNA]</scope>
    <source>
        <strain evidence="2">Allo738</strain>
        <tissue evidence="2">Leaf</tissue>
    </source>
</reference>
<name>A0A8T2BIP7_9BRAS</name>
<gene>
    <name evidence="2" type="ORF">ISN45_Aa02g003660</name>
</gene>
<proteinExistence type="predicted"/>
<feature type="signal peptide" evidence="1">
    <location>
        <begin position="1"/>
        <end position="24"/>
    </location>
</feature>
<protein>
    <submittedName>
        <fullName evidence="2">Uncharacterized protein</fullName>
    </submittedName>
</protein>
<dbReference type="Proteomes" id="UP000694240">
    <property type="component" value="Chromosome 7"/>
</dbReference>
<dbReference type="AlphaFoldDB" id="A0A8T2BIP7"/>
<accession>A0A8T2BIP7</accession>
<feature type="chain" id="PRO_5035803821" evidence="1">
    <location>
        <begin position="25"/>
        <end position="105"/>
    </location>
</feature>
<comment type="caution">
    <text evidence="2">The sequence shown here is derived from an EMBL/GenBank/DDBJ whole genome shotgun (WGS) entry which is preliminary data.</text>
</comment>